<keyword evidence="11" id="KW-0175">Coiled coil</keyword>
<dbReference type="STRING" id="7897.ENSLACP00000007100"/>
<dbReference type="PROSITE" id="PS51184">
    <property type="entry name" value="JMJC"/>
    <property type="match status" value="1"/>
</dbReference>
<dbReference type="InterPro" id="IPR054294">
    <property type="entry name" value="DUF7030"/>
</dbReference>
<dbReference type="GO" id="GO:0046872">
    <property type="term" value="F:metal ion binding"/>
    <property type="evidence" value="ECO:0007669"/>
    <property type="project" value="UniProtKB-UniRule"/>
</dbReference>
<evidence type="ECO:0000256" key="1">
    <source>
        <dbReference type="ARBA" id="ARBA00004123"/>
    </source>
</evidence>
<dbReference type="FunFam" id="2.60.120.650:FF:000004">
    <property type="entry name" value="Putative lysine-specific demethylase 3B"/>
    <property type="match status" value="1"/>
</dbReference>
<evidence type="ECO:0000256" key="7">
    <source>
        <dbReference type="ARBA" id="ARBA00023242"/>
    </source>
</evidence>
<evidence type="ECO:0000256" key="8">
    <source>
        <dbReference type="ARBA" id="ARBA00037987"/>
    </source>
</evidence>
<evidence type="ECO:0000256" key="10">
    <source>
        <dbReference type="RuleBase" id="RU369087"/>
    </source>
</evidence>
<dbReference type="SUPFAM" id="SSF51197">
    <property type="entry name" value="Clavaminate synthase-like"/>
    <property type="match status" value="1"/>
</dbReference>
<comment type="domain">
    <text evidence="10">The JmjC domain and the C6-type zinc-finger are required for the demethylation activity.</text>
</comment>
<evidence type="ECO:0000259" key="14">
    <source>
        <dbReference type="PROSITE" id="PS51184"/>
    </source>
</evidence>
<protein>
    <recommendedName>
        <fullName evidence="10">Lysine-specific demethylase</fullName>
        <ecNumber evidence="10">1.14.11.65</ecNumber>
    </recommendedName>
</protein>
<evidence type="ECO:0000256" key="4">
    <source>
        <dbReference type="ARBA" id="ARBA00022723"/>
    </source>
</evidence>
<reference evidence="15" key="2">
    <citation type="submission" date="2025-08" db="UniProtKB">
        <authorList>
            <consortium name="Ensembl"/>
        </authorList>
    </citation>
    <scope>IDENTIFICATION</scope>
</reference>
<dbReference type="EMBL" id="AFYH01197872">
    <property type="status" value="NOT_ANNOTATED_CDS"/>
    <property type="molecule type" value="Genomic_DNA"/>
</dbReference>
<dbReference type="EMBL" id="AFYH01197870">
    <property type="status" value="NOT_ANNOTATED_CDS"/>
    <property type="molecule type" value="Genomic_DNA"/>
</dbReference>
<evidence type="ECO:0000256" key="9">
    <source>
        <dbReference type="ARBA" id="ARBA00047648"/>
    </source>
</evidence>
<dbReference type="Ensembl" id="ENSLACT00000007159.1">
    <property type="protein sequence ID" value="ENSLACP00000007100.1"/>
    <property type="gene ID" value="ENSLACG00000006299.1"/>
</dbReference>
<dbReference type="GO" id="GO:0070988">
    <property type="term" value="P:demethylation"/>
    <property type="evidence" value="ECO:0007669"/>
    <property type="project" value="UniProtKB-UniRule"/>
</dbReference>
<comment type="similarity">
    <text evidence="8 10">Belongs to the JHDM2 histone demethylase family.</text>
</comment>
<dbReference type="GO" id="GO:0006357">
    <property type="term" value="P:regulation of transcription by RNA polymerase II"/>
    <property type="evidence" value="ECO:0007669"/>
    <property type="project" value="TreeGrafter"/>
</dbReference>
<evidence type="ECO:0000256" key="3">
    <source>
        <dbReference type="ARBA" id="ARBA00022490"/>
    </source>
</evidence>
<dbReference type="InParanoid" id="H3ABS9"/>
<feature type="chain" id="PRO_5012271699" description="Lysine-specific demethylase" evidence="13">
    <location>
        <begin position="16"/>
        <end position="1319"/>
    </location>
</feature>
<dbReference type="EC" id="1.14.11.65" evidence="10"/>
<dbReference type="PANTHER" id="PTHR12549:SF7">
    <property type="entry name" value="LYSINE-SPECIFIC DEMETHYLASE 3A"/>
    <property type="match status" value="1"/>
</dbReference>
<comment type="catalytic activity">
    <reaction evidence="9 10">
        <text>N(6),N(6)-dimethyl-L-lysyl(9)-[histone H3] + 2 2-oxoglutarate + 2 O2 = L-lysyl(9)-[histone H3] + 2 formaldehyde + 2 succinate + 2 CO2</text>
        <dbReference type="Rhea" id="RHEA:60188"/>
        <dbReference type="Rhea" id="RHEA-COMP:15541"/>
        <dbReference type="Rhea" id="RHEA-COMP:15546"/>
        <dbReference type="ChEBI" id="CHEBI:15379"/>
        <dbReference type="ChEBI" id="CHEBI:16526"/>
        <dbReference type="ChEBI" id="CHEBI:16810"/>
        <dbReference type="ChEBI" id="CHEBI:16842"/>
        <dbReference type="ChEBI" id="CHEBI:29969"/>
        <dbReference type="ChEBI" id="CHEBI:30031"/>
        <dbReference type="ChEBI" id="CHEBI:61976"/>
        <dbReference type="EC" id="1.14.11.65"/>
    </reaction>
</comment>
<dbReference type="Pfam" id="PF22988">
    <property type="entry name" value="PWWP_KDM3B"/>
    <property type="match status" value="1"/>
</dbReference>
<dbReference type="GO" id="GO:0031490">
    <property type="term" value="F:chromatin DNA binding"/>
    <property type="evidence" value="ECO:0007669"/>
    <property type="project" value="TreeGrafter"/>
</dbReference>
<feature type="domain" description="JmjC" evidence="14">
    <location>
        <begin position="1055"/>
        <end position="1279"/>
    </location>
</feature>
<comment type="function">
    <text evidence="10">Histone demethylase that specifically demethylates 'Lys-9' of histone H3, thereby playing a central role in histone code.</text>
</comment>
<dbReference type="GO" id="GO:0003712">
    <property type="term" value="F:transcription coregulator activity"/>
    <property type="evidence" value="ECO:0007669"/>
    <property type="project" value="TreeGrafter"/>
</dbReference>
<keyword evidence="6 10" id="KW-0408">Iron</keyword>
<reference evidence="16" key="1">
    <citation type="submission" date="2011-08" db="EMBL/GenBank/DDBJ databases">
        <title>The draft genome of Latimeria chalumnae.</title>
        <authorList>
            <person name="Di Palma F."/>
            <person name="Alfoldi J."/>
            <person name="Johnson J."/>
            <person name="Berlin A."/>
            <person name="Gnerre S."/>
            <person name="Jaffe D."/>
            <person name="MacCallum I."/>
            <person name="Young S."/>
            <person name="Walker B.J."/>
            <person name="Lander E."/>
            <person name="Lindblad-Toh K."/>
        </authorList>
    </citation>
    <scope>NUCLEOTIDE SEQUENCE [LARGE SCALE GENOMIC DNA]</scope>
    <source>
        <strain evidence="16">Wild caught</strain>
    </source>
</reference>
<reference evidence="15" key="3">
    <citation type="submission" date="2025-09" db="UniProtKB">
        <authorList>
            <consortium name="Ensembl"/>
        </authorList>
    </citation>
    <scope>IDENTIFICATION</scope>
</reference>
<dbReference type="PANTHER" id="PTHR12549">
    <property type="entry name" value="JMJC DOMAIN-CONTAINING HISTONE DEMETHYLATION PROTEIN"/>
    <property type="match status" value="1"/>
</dbReference>
<feature type="coiled-coil region" evidence="11">
    <location>
        <begin position="150"/>
        <end position="177"/>
    </location>
</feature>
<dbReference type="EMBL" id="AFYH01197873">
    <property type="status" value="NOT_ANNOTATED_CDS"/>
    <property type="molecule type" value="Genomic_DNA"/>
</dbReference>
<evidence type="ECO:0000313" key="15">
    <source>
        <dbReference type="Ensembl" id="ENSLACP00000007100.1"/>
    </source>
</evidence>
<keyword evidence="5" id="KW-0560">Oxidoreductase</keyword>
<dbReference type="Bgee" id="ENSLACG00000006299">
    <property type="expression patterns" value="Expressed in post-anal tail muscle and 5 other cell types or tissues"/>
</dbReference>
<dbReference type="InterPro" id="IPR003347">
    <property type="entry name" value="JmjC_dom"/>
</dbReference>
<dbReference type="EMBL" id="AFYH01197875">
    <property type="status" value="NOT_ANNOTATED_CDS"/>
    <property type="molecule type" value="Genomic_DNA"/>
</dbReference>
<dbReference type="Gene3D" id="2.60.120.650">
    <property type="entry name" value="Cupin"/>
    <property type="match status" value="1"/>
</dbReference>
<dbReference type="EMBL" id="AFYH01197874">
    <property type="status" value="NOT_ANNOTATED_CDS"/>
    <property type="molecule type" value="Genomic_DNA"/>
</dbReference>
<feature type="region of interest" description="Disordered" evidence="12">
    <location>
        <begin position="296"/>
        <end position="318"/>
    </location>
</feature>
<dbReference type="InterPro" id="IPR054504">
    <property type="entry name" value="PWWP_KDM3B"/>
</dbReference>
<dbReference type="FunCoup" id="H3ABS9">
    <property type="interactions" value="2308"/>
</dbReference>
<name>H3ABS9_LATCH</name>
<evidence type="ECO:0000256" key="11">
    <source>
        <dbReference type="SAM" id="Coils"/>
    </source>
</evidence>
<dbReference type="HOGENOM" id="CLU_002991_0_0_1"/>
<dbReference type="GO" id="GO:0005737">
    <property type="term" value="C:cytoplasm"/>
    <property type="evidence" value="ECO:0007669"/>
    <property type="project" value="UniProtKB-SubCell"/>
</dbReference>
<organism evidence="15 16">
    <name type="scientific">Latimeria chalumnae</name>
    <name type="common">Coelacanth</name>
    <dbReference type="NCBI Taxonomy" id="7897"/>
    <lineage>
        <taxon>Eukaryota</taxon>
        <taxon>Metazoa</taxon>
        <taxon>Chordata</taxon>
        <taxon>Craniata</taxon>
        <taxon>Vertebrata</taxon>
        <taxon>Euteleostomi</taxon>
        <taxon>Coelacanthiformes</taxon>
        <taxon>Coelacanthidae</taxon>
        <taxon>Latimeria</taxon>
    </lineage>
</organism>
<gene>
    <name evidence="15" type="primary">KDM3A</name>
</gene>
<evidence type="ECO:0000256" key="12">
    <source>
        <dbReference type="SAM" id="MobiDB-lite"/>
    </source>
</evidence>
<evidence type="ECO:0000256" key="5">
    <source>
        <dbReference type="ARBA" id="ARBA00023002"/>
    </source>
</evidence>
<dbReference type="GeneTree" id="ENSGT00940000160135"/>
<sequence length="1319" mass="148457">WELVLWAAWPTVLVGRRCLSVSGDALLELEKISKWNWESGRIRAASHKDATNSDLRVYVEFDGEPWESRRWVKVFNHEIKIFLVEHELVLAERKCAGSSSDASLWPALNYKCIVDKAGLGSITCAEFLGDKERVFVSGNCLQPFQNLESLKPALKANQQLNEEIQALLEKKSIERSLFQGEGNLLFVPLLFGPIGPPGRCLSSSLVPLEFFSRSLQIQINEVSGLQIIDPARVHTEFLHKKPDSADKYKENGGMKRKFVENEGCGEMKRRFLGSEISESAHVVQLVPSTFGALLGNTATTPNNKDMRQSTPPPASSPPDICVETPVYTHSKLLNANLVHCVKTENEQDFAKEKYKTAFLYSKFGVKELKSTSDQKNTCFQPQVAAESGNPLSSVSSSKMGADYDTAPELTKNLFDATNLLLPQMLQTDLSRGAYCQHKSELKSNVNTAVQTAWSQKSFEECEKLEAQTASLSNPKETVIEKSEKELLTTESSQFTSIADRTKSILHDIQKVRRLQQSGESFLQDGACNDIAPNLHKCRECRLVSYRKNREPGDSTVFCRFSHFRRLQFTKHGMLREGGFQTPNKYNSEAVSLWMPSATRVVGLDLDTAKYILANIGDHFCQLVASEKRILNSVKPHKQVAWKRAVRGVREMCDVCDTTLFNVHWVCPKCGFGVCLDCYRMKQNKIRHDDGVEILPWLKCVKGQLHEPDNLMPTQIVPGTALYDVGDIVHFVRGKWGIKANCPCSGKQLKPLPKLPVKDEPQQASFIGMKSSVNFVSSSNVLPQHFSPGSFRLCRRPLLGLKIACRPGASPSRWQICDVASESIYKEKKDKVITTSFKSETKPSDLLQLLPTFAKPTTVLQTFNTTIEKPVSSTGNTGFLRSLLNSTGPKSFTQADLKSTPKILDDIFASLVQTQAVTDTTKRNCGTAIKTSIWGTDIPHCWLCDNRLLCLQDPSNKNNWNIFRECWKQGQPVIVSGMHKKLNTKLWTPESFSAEFGEQEVDLVDCRNNAIITGTTVGDFWDGFEDLSKRLKTKDGEPMVLKLKDWPPGEDFRDMMPTRFDDLMNNIPLPEYTRRDGKLNLASRLPDFFVRPDLGPKMYNAYGLITAEDRKYGTTNLHLDVSDAANVMVYVGIPEGELNHEEVEVLKTIEDGEADELTIKRFVEGNEKPGALWHIYAAKDTEKIRDLLKKVAKEQGQDNPPDHDPIHDQSSYLDRPLRKRLYQEYGVQGWAIVQFLGDVVFIPAGAPHQVHNLYSCIKVAEDFVSPEHVKHCFWLTQEFRYLSHTHTNHEDKLQVKNIIYHAVKDAVGVLKANESSLSKQ</sequence>
<dbReference type="Pfam" id="PF02373">
    <property type="entry name" value="JmjC"/>
    <property type="match status" value="1"/>
</dbReference>
<dbReference type="InterPro" id="IPR045109">
    <property type="entry name" value="LSDs-like"/>
</dbReference>
<feature type="signal peptide" evidence="13">
    <location>
        <begin position="1"/>
        <end position="15"/>
    </location>
</feature>
<dbReference type="EMBL" id="AFYH01197871">
    <property type="status" value="NOT_ANNOTATED_CDS"/>
    <property type="molecule type" value="Genomic_DNA"/>
</dbReference>
<dbReference type="OMA" id="THDPPVK"/>
<dbReference type="GO" id="GO:0140683">
    <property type="term" value="F:histone H3K9me/H3K9me2 demethylase activity"/>
    <property type="evidence" value="ECO:0007669"/>
    <property type="project" value="UniProtKB-EC"/>
</dbReference>
<dbReference type="EMBL" id="AFYH01197877">
    <property type="status" value="NOT_ANNOTATED_CDS"/>
    <property type="molecule type" value="Genomic_DNA"/>
</dbReference>
<evidence type="ECO:0000313" key="16">
    <source>
        <dbReference type="Proteomes" id="UP000008672"/>
    </source>
</evidence>
<dbReference type="eggNOG" id="KOG1356">
    <property type="taxonomic scope" value="Eukaryota"/>
</dbReference>
<dbReference type="Proteomes" id="UP000008672">
    <property type="component" value="Unassembled WGS sequence"/>
</dbReference>
<keyword evidence="13" id="KW-0732">Signal</keyword>
<keyword evidence="4 10" id="KW-0479">Metal-binding</keyword>
<keyword evidence="7 10" id="KW-0539">Nucleus</keyword>
<dbReference type="GO" id="GO:0000118">
    <property type="term" value="C:histone deacetylase complex"/>
    <property type="evidence" value="ECO:0007669"/>
    <property type="project" value="UniProtKB-UniRule"/>
</dbReference>
<dbReference type="EMBL" id="AFYH01197878">
    <property type="status" value="NOT_ANNOTATED_CDS"/>
    <property type="molecule type" value="Genomic_DNA"/>
</dbReference>
<dbReference type="EMBL" id="AFYH01197876">
    <property type="status" value="NOT_ANNOTATED_CDS"/>
    <property type="molecule type" value="Genomic_DNA"/>
</dbReference>
<proteinExistence type="inferred from homology"/>
<accession>H3ABS9</accession>
<evidence type="ECO:0000256" key="6">
    <source>
        <dbReference type="ARBA" id="ARBA00023004"/>
    </source>
</evidence>
<evidence type="ECO:0000256" key="13">
    <source>
        <dbReference type="SAM" id="SignalP"/>
    </source>
</evidence>
<comment type="cofactor">
    <cofactor evidence="10">
        <name>Fe(2+)</name>
        <dbReference type="ChEBI" id="CHEBI:29033"/>
    </cofactor>
    <text evidence="10">Binds 1 Fe(2+) ion per subunit.</text>
</comment>
<dbReference type="GO" id="GO:0000785">
    <property type="term" value="C:chromatin"/>
    <property type="evidence" value="ECO:0007669"/>
    <property type="project" value="TreeGrafter"/>
</dbReference>
<comment type="subcellular location">
    <subcellularLocation>
        <location evidence="2">Cytoplasm</location>
    </subcellularLocation>
    <subcellularLocation>
        <location evidence="1 10">Nucleus</location>
    </subcellularLocation>
</comment>
<dbReference type="Pfam" id="PF22989">
    <property type="entry name" value="DUF7030"/>
    <property type="match status" value="1"/>
</dbReference>
<keyword evidence="3" id="KW-0963">Cytoplasm</keyword>
<keyword evidence="16" id="KW-1185">Reference proteome</keyword>
<comment type="domain">
    <text evidence="10">Leu-Xaa-Xaa-Leu-Leu (LXXLL) motifs are known to mediate the association with nuclear receptors.</text>
</comment>
<dbReference type="SMART" id="SM00558">
    <property type="entry name" value="JmjC"/>
    <property type="match status" value="1"/>
</dbReference>
<evidence type="ECO:0000256" key="2">
    <source>
        <dbReference type="ARBA" id="ARBA00004496"/>
    </source>
</evidence>